<protein>
    <submittedName>
        <fullName evidence="1">Uncharacterized protein</fullName>
    </submittedName>
</protein>
<evidence type="ECO:0000313" key="1">
    <source>
        <dbReference type="EMBL" id="CRZ09278.1"/>
    </source>
</evidence>
<sequence>QTVSCAFLVGAATSNSNMVNADGRFVISTKANLAESSLHLLPCSIEYDGLANIKQFFHPSDREDGLKTACFRGRQITGTNLQLSNDSMGVCFESDRMNTEWKAKSQFHSITVWSPDDSIKEAQHFPTSVPLWLRISKAIHDPNEAISRANIQ</sequence>
<feature type="non-terminal residue" evidence="1">
    <location>
        <position position="1"/>
    </location>
</feature>
<dbReference type="GO" id="GO:0032299">
    <property type="term" value="C:ribonuclease H2 complex"/>
    <property type="evidence" value="ECO:0007669"/>
    <property type="project" value="InterPro"/>
</dbReference>
<dbReference type="Gene3D" id="2.40.128.680">
    <property type="match status" value="1"/>
</dbReference>
<dbReference type="GO" id="GO:0006401">
    <property type="term" value="P:RNA catabolic process"/>
    <property type="evidence" value="ECO:0007669"/>
    <property type="project" value="InterPro"/>
</dbReference>
<organism evidence="1">
    <name type="scientific">Spongospora subterranea</name>
    <dbReference type="NCBI Taxonomy" id="70186"/>
    <lineage>
        <taxon>Eukaryota</taxon>
        <taxon>Sar</taxon>
        <taxon>Rhizaria</taxon>
        <taxon>Endomyxa</taxon>
        <taxon>Phytomyxea</taxon>
        <taxon>Plasmodiophorida</taxon>
        <taxon>Plasmodiophoridae</taxon>
        <taxon>Spongospora</taxon>
    </lineage>
</organism>
<dbReference type="Pfam" id="PF08615">
    <property type="entry name" value="RNase_H2_suC"/>
    <property type="match status" value="1"/>
</dbReference>
<dbReference type="AlphaFoldDB" id="A0A0H5R572"/>
<dbReference type="InterPro" id="IPR013924">
    <property type="entry name" value="RNase_H2_suC"/>
</dbReference>
<name>A0A0H5R572_9EUKA</name>
<accession>A0A0H5R572</accession>
<dbReference type="PANTHER" id="PTHR47204:SF1">
    <property type="entry name" value="RIBONUCLEASE H2 SUBUNIT C"/>
    <property type="match status" value="1"/>
</dbReference>
<reference evidence="1" key="1">
    <citation type="submission" date="2015-04" db="EMBL/GenBank/DDBJ databases">
        <title>The genome sequence of the plant pathogenic Rhizarian Plasmodiophora brassicae reveals insights in its biotrophic life cycle and the origin of chitin synthesis.</title>
        <authorList>
            <person name="Schwelm A."/>
            <person name="Fogelqvist J."/>
            <person name="Knaust A."/>
            <person name="Julke S."/>
            <person name="Lilja T."/>
            <person name="Dhandapani V."/>
            <person name="Bonilla-Rosso G."/>
            <person name="Karlsson M."/>
            <person name="Shevchenko A."/>
            <person name="Choi S.R."/>
            <person name="Kim H.G."/>
            <person name="Park J.Y."/>
            <person name="Lim Y.P."/>
            <person name="Ludwig-Muller J."/>
            <person name="Dixelius C."/>
        </authorList>
    </citation>
    <scope>NUCLEOTIDE SEQUENCE</scope>
    <source>
        <tissue evidence="1">Potato root galls</tissue>
    </source>
</reference>
<dbReference type="CDD" id="cd09271">
    <property type="entry name" value="RNase_H2-C"/>
    <property type="match status" value="1"/>
</dbReference>
<proteinExistence type="predicted"/>
<dbReference type="PANTHER" id="PTHR47204">
    <property type="entry name" value="OS02G0168900 PROTEIN"/>
    <property type="match status" value="1"/>
</dbReference>
<dbReference type="EMBL" id="HACM01008836">
    <property type="protein sequence ID" value="CRZ09278.1"/>
    <property type="molecule type" value="Transcribed_RNA"/>
</dbReference>